<dbReference type="InterPro" id="IPR013087">
    <property type="entry name" value="Znf_C2H2_type"/>
</dbReference>
<proteinExistence type="predicted"/>
<keyword evidence="9" id="KW-0539">Nucleus</keyword>
<comment type="subcellular location">
    <subcellularLocation>
        <location evidence="1">Nucleus</location>
    </subcellularLocation>
</comment>
<evidence type="ECO:0000256" key="5">
    <source>
        <dbReference type="ARBA" id="ARBA00022833"/>
    </source>
</evidence>
<evidence type="ECO:0000313" key="15">
    <source>
        <dbReference type="Proteomes" id="UP000005222"/>
    </source>
</evidence>
<dbReference type="InterPro" id="IPR050331">
    <property type="entry name" value="Zinc_finger"/>
</dbReference>
<feature type="domain" description="C2H2-type" evidence="13">
    <location>
        <begin position="51"/>
        <end position="80"/>
    </location>
</feature>
<keyword evidence="5" id="KW-0862">Zinc</keyword>
<dbReference type="GO" id="GO:0008270">
    <property type="term" value="F:zinc ion binding"/>
    <property type="evidence" value="ECO:0007669"/>
    <property type="project" value="UniProtKB-KW"/>
</dbReference>
<dbReference type="EMBL" id="FO082050">
    <property type="protein sequence ID" value="CCE82768.1"/>
    <property type="molecule type" value="Genomic_DNA"/>
</dbReference>
<evidence type="ECO:0000256" key="9">
    <source>
        <dbReference type="ARBA" id="ARBA00023242"/>
    </source>
</evidence>
<keyword evidence="8" id="KW-0804">Transcription</keyword>
<dbReference type="SMART" id="SM00355">
    <property type="entry name" value="ZnF_C2H2"/>
    <property type="match status" value="9"/>
</dbReference>
<dbReference type="PANTHER" id="PTHR16515">
    <property type="entry name" value="PR DOMAIN ZINC FINGER PROTEIN"/>
    <property type="match status" value="1"/>
</dbReference>
<keyword evidence="6" id="KW-0805">Transcription regulation</keyword>
<dbReference type="PROSITE" id="PS00028">
    <property type="entry name" value="ZINC_FINGER_C2H2_1"/>
    <property type="match status" value="8"/>
</dbReference>
<evidence type="ECO:0000256" key="2">
    <source>
        <dbReference type="ARBA" id="ARBA00022723"/>
    </source>
</evidence>
<evidence type="ECO:0000313" key="14">
    <source>
        <dbReference type="EMBL" id="CCE82768.1"/>
    </source>
</evidence>
<feature type="domain" description="C2H2-type" evidence="13">
    <location>
        <begin position="109"/>
        <end position="134"/>
    </location>
</feature>
<dbReference type="STRING" id="559304.G8YCT7"/>
<feature type="domain" description="C2H2-type" evidence="13">
    <location>
        <begin position="344"/>
        <end position="373"/>
    </location>
</feature>
<dbReference type="GO" id="GO:0000981">
    <property type="term" value="F:DNA-binding transcription factor activity, RNA polymerase II-specific"/>
    <property type="evidence" value="ECO:0007669"/>
    <property type="project" value="UniProtKB-ARBA"/>
</dbReference>
<dbReference type="OrthoDB" id="4748970at2759"/>
<dbReference type="SUPFAM" id="SSF57667">
    <property type="entry name" value="beta-beta-alpha zinc fingers"/>
    <property type="match status" value="4"/>
</dbReference>
<protein>
    <recommendedName>
        <fullName evidence="10">Transcription factor IIIA</fullName>
    </recommendedName>
</protein>
<accession>G8YCT7</accession>
<keyword evidence="15" id="KW-1185">Reference proteome</keyword>
<keyword evidence="3" id="KW-0677">Repeat</keyword>
<name>G8YCT7_PICSO</name>
<feature type="domain" description="C2H2-type" evidence="13">
    <location>
        <begin position="83"/>
        <end position="110"/>
    </location>
</feature>
<evidence type="ECO:0000256" key="10">
    <source>
        <dbReference type="ARBA" id="ARBA00040434"/>
    </source>
</evidence>
<dbReference type="PANTHER" id="PTHR16515:SF49">
    <property type="entry name" value="GASTRULA ZINC FINGER PROTEIN XLCGF49.1-LIKE-RELATED"/>
    <property type="match status" value="1"/>
</dbReference>
<evidence type="ECO:0000256" key="3">
    <source>
        <dbReference type="ARBA" id="ARBA00022737"/>
    </source>
</evidence>
<dbReference type="GO" id="GO:0000978">
    <property type="term" value="F:RNA polymerase II cis-regulatory region sequence-specific DNA binding"/>
    <property type="evidence" value="ECO:0007669"/>
    <property type="project" value="UniProtKB-ARBA"/>
</dbReference>
<gene>
    <name evidence="14" type="primary">Piso0_002513</name>
    <name evidence="14" type="ORF">GNLVRS01_PISO0J13627g</name>
</gene>
<feature type="domain" description="C2H2-type" evidence="13">
    <location>
        <begin position="167"/>
        <end position="197"/>
    </location>
</feature>
<dbReference type="FunFam" id="3.30.160.60:FF:000125">
    <property type="entry name" value="Putative zinc finger protein 143"/>
    <property type="match status" value="1"/>
</dbReference>
<keyword evidence="7" id="KW-0238">DNA-binding</keyword>
<dbReference type="OMA" id="SFYKHPQ"/>
<dbReference type="PROSITE" id="PS50157">
    <property type="entry name" value="ZINC_FINGER_C2H2_2"/>
    <property type="match status" value="8"/>
</dbReference>
<evidence type="ECO:0000256" key="7">
    <source>
        <dbReference type="ARBA" id="ARBA00023125"/>
    </source>
</evidence>
<reference evidence="14 15" key="1">
    <citation type="journal article" date="2012" name="G3 (Bethesda)">
        <title>Pichia sorbitophila, an interspecies yeast hybrid reveals early steps of genome resolution following polyploidization.</title>
        <authorList>
            <person name="Leh Louis V."/>
            <person name="Despons L."/>
            <person name="Friedrich A."/>
            <person name="Martin T."/>
            <person name="Durrens P."/>
            <person name="Casaregola S."/>
            <person name="Neuveglise C."/>
            <person name="Fairhead C."/>
            <person name="Marck C."/>
            <person name="Cruz J.A."/>
            <person name="Straub M.L."/>
            <person name="Kugler V."/>
            <person name="Sacerdot C."/>
            <person name="Uzunov Z."/>
            <person name="Thierry A."/>
            <person name="Weiss S."/>
            <person name="Bleykasten C."/>
            <person name="De Montigny J."/>
            <person name="Jacques N."/>
            <person name="Jung P."/>
            <person name="Lemaire M."/>
            <person name="Mallet S."/>
            <person name="Morel G."/>
            <person name="Richard G.F."/>
            <person name="Sarkar A."/>
            <person name="Savel G."/>
            <person name="Schacherer J."/>
            <person name="Seret M.L."/>
            <person name="Talla E."/>
            <person name="Samson G."/>
            <person name="Jubin C."/>
            <person name="Poulain J."/>
            <person name="Vacherie B."/>
            <person name="Barbe V."/>
            <person name="Pelletier E."/>
            <person name="Sherman D.J."/>
            <person name="Westhof E."/>
            <person name="Weissenbach J."/>
            <person name="Baret P.V."/>
            <person name="Wincker P."/>
            <person name="Gaillardin C."/>
            <person name="Dujon B."/>
            <person name="Souciet J.L."/>
        </authorList>
    </citation>
    <scope>NUCLEOTIDE SEQUENCE [LARGE SCALE GENOMIC DNA]</scope>
    <source>
        <strain evidence="15">ATCC MYA-4447 / BCRC 22081 / CBS 7064 / NBRC 10061 / NRRL Y-12695</strain>
    </source>
</reference>
<evidence type="ECO:0000256" key="1">
    <source>
        <dbReference type="ARBA" id="ARBA00004123"/>
    </source>
</evidence>
<evidence type="ECO:0000256" key="8">
    <source>
        <dbReference type="ARBA" id="ARBA00023163"/>
    </source>
</evidence>
<evidence type="ECO:0000256" key="12">
    <source>
        <dbReference type="SAM" id="MobiDB-lite"/>
    </source>
</evidence>
<organism evidence="14 15">
    <name type="scientific">Pichia sorbitophila (strain ATCC MYA-4447 / BCRC 22081 / CBS 7064 / NBRC 10061 / NRRL Y-12695)</name>
    <name type="common">Hybrid yeast</name>
    <dbReference type="NCBI Taxonomy" id="559304"/>
    <lineage>
        <taxon>Eukaryota</taxon>
        <taxon>Fungi</taxon>
        <taxon>Dikarya</taxon>
        <taxon>Ascomycota</taxon>
        <taxon>Saccharomycotina</taxon>
        <taxon>Pichiomycetes</taxon>
        <taxon>Debaryomycetaceae</taxon>
        <taxon>Millerozyma</taxon>
    </lineage>
</organism>
<evidence type="ECO:0000256" key="11">
    <source>
        <dbReference type="PROSITE-ProRule" id="PRU00042"/>
    </source>
</evidence>
<evidence type="ECO:0000256" key="6">
    <source>
        <dbReference type="ARBA" id="ARBA00023015"/>
    </source>
</evidence>
<keyword evidence="4 11" id="KW-0863">Zinc-finger</keyword>
<dbReference type="Proteomes" id="UP000005222">
    <property type="component" value="Chromosome J"/>
</dbReference>
<dbReference type="HOGENOM" id="CLU_044102_0_0_1"/>
<evidence type="ECO:0000259" key="13">
    <source>
        <dbReference type="PROSITE" id="PS50157"/>
    </source>
</evidence>
<dbReference type="GO" id="GO:0005634">
    <property type="term" value="C:nucleus"/>
    <property type="evidence" value="ECO:0007669"/>
    <property type="project" value="UniProtKB-SubCell"/>
</dbReference>
<dbReference type="FunCoup" id="G8YCT7">
    <property type="interactions" value="68"/>
</dbReference>
<feature type="domain" description="C2H2-type" evidence="13">
    <location>
        <begin position="138"/>
        <end position="166"/>
    </location>
</feature>
<feature type="domain" description="C2H2-type" evidence="13">
    <location>
        <begin position="21"/>
        <end position="50"/>
    </location>
</feature>
<dbReference type="Gene3D" id="3.30.160.60">
    <property type="entry name" value="Classic Zinc Finger"/>
    <property type="match status" value="7"/>
</dbReference>
<dbReference type="Pfam" id="PF00096">
    <property type="entry name" value="zf-C2H2"/>
    <property type="match status" value="7"/>
</dbReference>
<dbReference type="InterPro" id="IPR036236">
    <property type="entry name" value="Znf_C2H2_sf"/>
</dbReference>
<dbReference type="FunFam" id="3.30.160.60:FF:002391">
    <property type="entry name" value="Transcription factor IIIA"/>
    <property type="match status" value="1"/>
</dbReference>
<feature type="region of interest" description="Disordered" evidence="12">
    <location>
        <begin position="289"/>
        <end position="309"/>
    </location>
</feature>
<sequence>MTTGQESSSARSSISSSQKCYKCDYPGCEKFYAKPSLLEQHKRSHTDDRPFKCTYDGCGKSFLRKSHLQAHIVSHANQVNKPFHCSVCGKGVNTKQHLKRHEITHVKSFKCTYEGCSESFYKHQSLRHHILSVHEKTLSCKMCNKTFSRPYRLAQHNVKFHSNSPAYQCDHQGCFRNFKTWSALQLHIKTEHPKLKCEICGKGCIGKRGLESHMIIHDSSKVVKLWNCNYCDMGSFLKKADLINHYCQYHDKNIPDDLLKDHEKSCFDSLIDNSNLDSQATDRIRQRNFSLVKSDDEEDDGEGSNLSSISITHNTKQSFETSVFSNNNIDVKDMIMTSHKRKKIMCPKKSCNRKFSREYDLQRHLKWHENQLIKIESYLKTLESDTQKYDNGLAENSTLERNFDNIMDSNSLKQDHSHNKENITSDNDLELDDLIDVELKNLQAGSGRIK</sequence>
<dbReference type="AlphaFoldDB" id="G8YCT7"/>
<evidence type="ECO:0000256" key="4">
    <source>
        <dbReference type="ARBA" id="ARBA00022771"/>
    </source>
</evidence>
<dbReference type="eggNOG" id="KOG1721">
    <property type="taxonomic scope" value="Eukaryota"/>
</dbReference>
<keyword evidence="2" id="KW-0479">Metal-binding</keyword>
<feature type="domain" description="C2H2-type" evidence="13">
    <location>
        <begin position="195"/>
        <end position="222"/>
    </location>
</feature>
<dbReference type="InParanoid" id="G8YCT7"/>